<proteinExistence type="predicted"/>
<dbReference type="RefSeq" id="WP_377479049.1">
    <property type="nucleotide sequence ID" value="NZ_JBHLTN010000002.1"/>
</dbReference>
<evidence type="ECO:0000313" key="3">
    <source>
        <dbReference type="Proteomes" id="UP001589834"/>
    </source>
</evidence>
<protein>
    <submittedName>
        <fullName evidence="2">Alpha/beta fold hydrolase</fullName>
    </submittedName>
</protein>
<evidence type="ECO:0000259" key="1">
    <source>
        <dbReference type="Pfam" id="PF12697"/>
    </source>
</evidence>
<gene>
    <name evidence="2" type="ORF">ACFFGG_01760</name>
</gene>
<dbReference type="PRINTS" id="PR00412">
    <property type="entry name" value="EPOXHYDRLASE"/>
</dbReference>
<evidence type="ECO:0000313" key="2">
    <source>
        <dbReference type="EMBL" id="MFC0591271.1"/>
    </source>
</evidence>
<dbReference type="PANTHER" id="PTHR43798:SF33">
    <property type="entry name" value="HYDROLASE, PUTATIVE (AFU_ORTHOLOGUE AFUA_2G14860)-RELATED"/>
    <property type="match status" value="1"/>
</dbReference>
<dbReference type="InterPro" id="IPR000639">
    <property type="entry name" value="Epox_hydrolase-like"/>
</dbReference>
<organism evidence="2 3">
    <name type="scientific">Ottowia pentelensis</name>
    <dbReference type="NCBI Taxonomy" id="511108"/>
    <lineage>
        <taxon>Bacteria</taxon>
        <taxon>Pseudomonadati</taxon>
        <taxon>Pseudomonadota</taxon>
        <taxon>Betaproteobacteria</taxon>
        <taxon>Burkholderiales</taxon>
        <taxon>Comamonadaceae</taxon>
        <taxon>Ottowia</taxon>
    </lineage>
</organism>
<dbReference type="GO" id="GO:0016787">
    <property type="term" value="F:hydrolase activity"/>
    <property type="evidence" value="ECO:0007669"/>
    <property type="project" value="UniProtKB-KW"/>
</dbReference>
<dbReference type="InterPro" id="IPR000073">
    <property type="entry name" value="AB_hydrolase_1"/>
</dbReference>
<sequence>MSTHNPPDVPQALPPAVRARLLAGQRQVTGAGNERVVWHAWGTPDGAPPVVLLHGGSGSWTHWVKNIVPLLDAGRWVLAADMPGFGDSDPPATGNDADAMAAPLAAGLRALVPGVAVDLVGFSLGGLVSARLLAAQPELARRLVLVGAPAMGVAGGRPVQLKAWRHLPTRAQQLEHHRHNLAVLMLHDARAIDALALELHAANVVRDRLPRRRRTFADWLARTLAGLRCPVHAIYGAQDALYVPHVRQLAAAFAAAAPDFRGLQLIEGAGHWVQFEAPEAFNAALARALAR</sequence>
<dbReference type="SUPFAM" id="SSF53474">
    <property type="entry name" value="alpha/beta-Hydrolases"/>
    <property type="match status" value="1"/>
</dbReference>
<keyword evidence="3" id="KW-1185">Reference proteome</keyword>
<dbReference type="Gene3D" id="3.40.50.1820">
    <property type="entry name" value="alpha/beta hydrolase"/>
    <property type="match status" value="1"/>
</dbReference>
<name>A0ABV6PN66_9BURK</name>
<dbReference type="InterPro" id="IPR050266">
    <property type="entry name" value="AB_hydrolase_sf"/>
</dbReference>
<dbReference type="PANTHER" id="PTHR43798">
    <property type="entry name" value="MONOACYLGLYCEROL LIPASE"/>
    <property type="match status" value="1"/>
</dbReference>
<keyword evidence="2" id="KW-0378">Hydrolase</keyword>
<dbReference type="InterPro" id="IPR029058">
    <property type="entry name" value="AB_hydrolase_fold"/>
</dbReference>
<reference evidence="2 3" key="1">
    <citation type="submission" date="2024-09" db="EMBL/GenBank/DDBJ databases">
        <authorList>
            <person name="Sun Q."/>
            <person name="Mori K."/>
        </authorList>
    </citation>
    <scope>NUCLEOTIDE SEQUENCE [LARGE SCALE GENOMIC DNA]</scope>
    <source>
        <strain evidence="2 3">NCAIM B.02336</strain>
    </source>
</reference>
<comment type="caution">
    <text evidence="2">The sequence shown here is derived from an EMBL/GenBank/DDBJ whole genome shotgun (WGS) entry which is preliminary data.</text>
</comment>
<accession>A0ABV6PN66</accession>
<dbReference type="Proteomes" id="UP001589834">
    <property type="component" value="Unassembled WGS sequence"/>
</dbReference>
<dbReference type="EMBL" id="JBHLTN010000002">
    <property type="protein sequence ID" value="MFC0591271.1"/>
    <property type="molecule type" value="Genomic_DNA"/>
</dbReference>
<dbReference type="Pfam" id="PF12697">
    <property type="entry name" value="Abhydrolase_6"/>
    <property type="match status" value="1"/>
</dbReference>
<feature type="domain" description="AB hydrolase-1" evidence="1">
    <location>
        <begin position="50"/>
        <end position="284"/>
    </location>
</feature>
<dbReference type="PRINTS" id="PR00111">
    <property type="entry name" value="ABHYDROLASE"/>
</dbReference>